<evidence type="ECO:0000256" key="1">
    <source>
        <dbReference type="ARBA" id="ARBA00005417"/>
    </source>
</evidence>
<evidence type="ECO:0000313" key="7">
    <source>
        <dbReference type="EMBL" id="EHN10836.1"/>
    </source>
</evidence>
<keyword evidence="3" id="KW-0547">Nucleotide-binding</keyword>
<dbReference type="GO" id="GO:0015658">
    <property type="term" value="F:branched-chain amino acid transmembrane transporter activity"/>
    <property type="evidence" value="ECO:0007669"/>
    <property type="project" value="TreeGrafter"/>
</dbReference>
<dbReference type="PANTHER" id="PTHR43820:SF4">
    <property type="entry name" value="HIGH-AFFINITY BRANCHED-CHAIN AMINO ACID TRANSPORT ATP-BINDING PROTEIN LIVF"/>
    <property type="match status" value="1"/>
</dbReference>
<dbReference type="RefSeq" id="WP_007575109.1">
    <property type="nucleotide sequence ID" value="NZ_AGUD01000200.1"/>
</dbReference>
<dbReference type="PROSITE" id="PS00211">
    <property type="entry name" value="ABC_TRANSPORTER_1"/>
    <property type="match status" value="1"/>
</dbReference>
<proteinExistence type="inferred from homology"/>
<dbReference type="InterPro" id="IPR003439">
    <property type="entry name" value="ABC_transporter-like_ATP-bd"/>
</dbReference>
<evidence type="ECO:0000256" key="5">
    <source>
        <dbReference type="ARBA" id="ARBA00022970"/>
    </source>
</evidence>
<sequence length="249" mass="26012">MVPSNASPDGLVIADLAVSRAGRSILHGVSLEVPAGAITTLLGPNGAGKSTLMLTIAGLLPATRGRVAQGDRDLLGLRPEQIRSTGVAVVAEGRRLLGDLSVHDNLRVATYALAGDDAGAGLDRALQLFPELEKRWDTPARLLSGGEQQMVVIAQAIVSRPSTLLIDELSLGLAPVAVQRLLPALEAVAADGVGVLLVEQFAHVALSLAERAYVMHAGRIDFRGEASELRERPELLESAYRLSGTASAV</sequence>
<dbReference type="Gene3D" id="3.40.50.300">
    <property type="entry name" value="P-loop containing nucleotide triphosphate hydrolases"/>
    <property type="match status" value="1"/>
</dbReference>
<keyword evidence="8" id="KW-1185">Reference proteome</keyword>
<dbReference type="PROSITE" id="PS50893">
    <property type="entry name" value="ABC_TRANSPORTER_2"/>
    <property type="match status" value="1"/>
</dbReference>
<evidence type="ECO:0000256" key="3">
    <source>
        <dbReference type="ARBA" id="ARBA00022741"/>
    </source>
</evidence>
<protein>
    <submittedName>
        <fullName evidence="7">Branched-chain amino acid transport ATP-binding protein LivF (TC 3.A.1.4.1)</fullName>
    </submittedName>
</protein>
<keyword evidence="4 7" id="KW-0067">ATP-binding</keyword>
<keyword evidence="2" id="KW-0813">Transport</keyword>
<dbReference type="AlphaFoldDB" id="H0E667"/>
<evidence type="ECO:0000313" key="8">
    <source>
        <dbReference type="Proteomes" id="UP000005143"/>
    </source>
</evidence>
<dbReference type="EMBL" id="AGUD01000200">
    <property type="protein sequence ID" value="EHN10836.1"/>
    <property type="molecule type" value="Genomic_DNA"/>
</dbReference>
<name>H0E667_9ACTN</name>
<dbReference type="GO" id="GO:0015807">
    <property type="term" value="P:L-amino acid transport"/>
    <property type="evidence" value="ECO:0007669"/>
    <property type="project" value="TreeGrafter"/>
</dbReference>
<dbReference type="SMART" id="SM00382">
    <property type="entry name" value="AAA"/>
    <property type="match status" value="1"/>
</dbReference>
<evidence type="ECO:0000256" key="4">
    <source>
        <dbReference type="ARBA" id="ARBA00022840"/>
    </source>
</evidence>
<gene>
    <name evidence="7" type="ORF">PAI11_23170</name>
</gene>
<dbReference type="InterPro" id="IPR003593">
    <property type="entry name" value="AAA+_ATPase"/>
</dbReference>
<dbReference type="Pfam" id="PF00005">
    <property type="entry name" value="ABC_tran"/>
    <property type="match status" value="1"/>
</dbReference>
<dbReference type="InterPro" id="IPR017871">
    <property type="entry name" value="ABC_transporter-like_CS"/>
</dbReference>
<dbReference type="CDD" id="cd03224">
    <property type="entry name" value="ABC_TM1139_LivF_branched"/>
    <property type="match status" value="1"/>
</dbReference>
<dbReference type="GO" id="GO:0005524">
    <property type="term" value="F:ATP binding"/>
    <property type="evidence" value="ECO:0007669"/>
    <property type="project" value="UniProtKB-KW"/>
</dbReference>
<dbReference type="OrthoDB" id="9776369at2"/>
<evidence type="ECO:0000259" key="6">
    <source>
        <dbReference type="PROSITE" id="PS50893"/>
    </source>
</evidence>
<dbReference type="PANTHER" id="PTHR43820">
    <property type="entry name" value="HIGH-AFFINITY BRANCHED-CHAIN AMINO ACID TRANSPORT ATP-BINDING PROTEIN LIVF"/>
    <property type="match status" value="1"/>
</dbReference>
<evidence type="ECO:0000256" key="2">
    <source>
        <dbReference type="ARBA" id="ARBA00022448"/>
    </source>
</evidence>
<dbReference type="SUPFAM" id="SSF52540">
    <property type="entry name" value="P-loop containing nucleoside triphosphate hydrolases"/>
    <property type="match status" value="1"/>
</dbReference>
<comment type="similarity">
    <text evidence="1">Belongs to the ABC transporter superfamily.</text>
</comment>
<reference evidence="7 8" key="1">
    <citation type="journal article" date="2013" name="Biodegradation">
        <title>Quantitative proteomic analysis of ibuprofen-degrading Patulibacter sp. strain I11.</title>
        <authorList>
            <person name="Almeida B."/>
            <person name="Kjeldal H."/>
            <person name="Lolas I."/>
            <person name="Knudsen A.D."/>
            <person name="Carvalho G."/>
            <person name="Nielsen K.L."/>
            <person name="Barreto Crespo M.T."/>
            <person name="Stensballe A."/>
            <person name="Nielsen J.L."/>
        </authorList>
    </citation>
    <scope>NUCLEOTIDE SEQUENCE [LARGE SCALE GENOMIC DNA]</scope>
    <source>
        <strain evidence="7 8">I11</strain>
    </source>
</reference>
<feature type="domain" description="ABC transporter" evidence="6">
    <location>
        <begin position="11"/>
        <end position="242"/>
    </location>
</feature>
<dbReference type="InterPro" id="IPR052156">
    <property type="entry name" value="BCAA_Transport_ATP-bd_LivF"/>
</dbReference>
<accession>H0E667</accession>
<dbReference type="GO" id="GO:0016887">
    <property type="term" value="F:ATP hydrolysis activity"/>
    <property type="evidence" value="ECO:0007669"/>
    <property type="project" value="InterPro"/>
</dbReference>
<dbReference type="PATRIC" id="fig|1097667.3.peg.2298"/>
<dbReference type="Proteomes" id="UP000005143">
    <property type="component" value="Unassembled WGS sequence"/>
</dbReference>
<keyword evidence="5" id="KW-0029">Amino-acid transport</keyword>
<dbReference type="InterPro" id="IPR027417">
    <property type="entry name" value="P-loop_NTPase"/>
</dbReference>
<comment type="caution">
    <text evidence="7">The sequence shown here is derived from an EMBL/GenBank/DDBJ whole genome shotgun (WGS) entry which is preliminary data.</text>
</comment>
<organism evidence="7 8">
    <name type="scientific">Patulibacter medicamentivorans</name>
    <dbReference type="NCBI Taxonomy" id="1097667"/>
    <lineage>
        <taxon>Bacteria</taxon>
        <taxon>Bacillati</taxon>
        <taxon>Actinomycetota</taxon>
        <taxon>Thermoleophilia</taxon>
        <taxon>Solirubrobacterales</taxon>
        <taxon>Patulibacteraceae</taxon>
        <taxon>Patulibacter</taxon>
    </lineage>
</organism>